<feature type="transmembrane region" description="Helical" evidence="6">
    <location>
        <begin position="102"/>
        <end position="121"/>
    </location>
</feature>
<feature type="transmembrane region" description="Helical" evidence="6">
    <location>
        <begin position="192"/>
        <end position="214"/>
    </location>
</feature>
<comment type="caution">
    <text evidence="8">The sequence shown here is derived from an EMBL/GenBank/DDBJ whole genome shotgun (WGS) entry which is preliminary data.</text>
</comment>
<keyword evidence="2 6" id="KW-0812">Transmembrane</keyword>
<dbReference type="Gene3D" id="1.20.1250.20">
    <property type="entry name" value="MFS general substrate transporter like domains"/>
    <property type="match status" value="1"/>
</dbReference>
<dbReference type="FunCoup" id="A0A4Q1BSR9">
    <property type="interactions" value="7"/>
</dbReference>
<dbReference type="AlphaFoldDB" id="A0A4Q1BSR9"/>
<dbReference type="PROSITE" id="PS50850">
    <property type="entry name" value="MFS"/>
    <property type="match status" value="1"/>
</dbReference>
<evidence type="ECO:0000313" key="9">
    <source>
        <dbReference type="Proteomes" id="UP000289152"/>
    </source>
</evidence>
<name>A0A4Q1BSR9_TREME</name>
<evidence type="ECO:0000256" key="5">
    <source>
        <dbReference type="SAM" id="MobiDB-lite"/>
    </source>
</evidence>
<accession>A0A4Q1BSR9</accession>
<reference evidence="8 9" key="1">
    <citation type="submission" date="2016-06" db="EMBL/GenBank/DDBJ databases">
        <title>Evolution of pathogenesis and genome organization in the Tremellales.</title>
        <authorList>
            <person name="Cuomo C."/>
            <person name="Litvintseva A."/>
            <person name="Heitman J."/>
            <person name="Chen Y."/>
            <person name="Sun S."/>
            <person name="Springer D."/>
            <person name="Dromer F."/>
            <person name="Young S."/>
            <person name="Zeng Q."/>
            <person name="Chapman S."/>
            <person name="Gujja S."/>
            <person name="Saif S."/>
            <person name="Birren B."/>
        </authorList>
    </citation>
    <scope>NUCLEOTIDE SEQUENCE [LARGE SCALE GENOMIC DNA]</scope>
    <source>
        <strain evidence="8 9">ATCC 28783</strain>
    </source>
</reference>
<evidence type="ECO:0000256" key="6">
    <source>
        <dbReference type="SAM" id="Phobius"/>
    </source>
</evidence>
<keyword evidence="3 6" id="KW-1133">Transmembrane helix</keyword>
<feature type="domain" description="Major facilitator superfamily (MFS) profile" evidence="7">
    <location>
        <begin position="67"/>
        <end position="504"/>
    </location>
</feature>
<organism evidence="8 9">
    <name type="scientific">Tremella mesenterica</name>
    <name type="common">Jelly fungus</name>
    <dbReference type="NCBI Taxonomy" id="5217"/>
    <lineage>
        <taxon>Eukaryota</taxon>
        <taxon>Fungi</taxon>
        <taxon>Dikarya</taxon>
        <taxon>Basidiomycota</taxon>
        <taxon>Agaricomycotina</taxon>
        <taxon>Tremellomycetes</taxon>
        <taxon>Tremellales</taxon>
        <taxon>Tremellaceae</taxon>
        <taxon>Tremella</taxon>
    </lineage>
</organism>
<feature type="transmembrane region" description="Helical" evidence="6">
    <location>
        <begin position="335"/>
        <end position="355"/>
    </location>
</feature>
<evidence type="ECO:0000256" key="4">
    <source>
        <dbReference type="ARBA" id="ARBA00023136"/>
    </source>
</evidence>
<comment type="subcellular location">
    <subcellularLocation>
        <location evidence="1">Membrane</location>
        <topology evidence="1">Multi-pass membrane protein</topology>
    </subcellularLocation>
</comment>
<dbReference type="Pfam" id="PF07690">
    <property type="entry name" value="MFS_1"/>
    <property type="match status" value="1"/>
</dbReference>
<keyword evidence="9" id="KW-1185">Reference proteome</keyword>
<evidence type="ECO:0000313" key="8">
    <source>
        <dbReference type="EMBL" id="RXK41008.1"/>
    </source>
</evidence>
<feature type="transmembrane region" description="Helical" evidence="6">
    <location>
        <begin position="403"/>
        <end position="422"/>
    </location>
</feature>
<feature type="transmembrane region" description="Helical" evidence="6">
    <location>
        <begin position="303"/>
        <end position="323"/>
    </location>
</feature>
<proteinExistence type="predicted"/>
<sequence length="504" mass="55514">MTSSIAKEKEKERDPEVGQDDATLVETDRIQSGGDEEKQQDEWIVKWDGPDDPEDPLNTPEMKKWIMTAVLAIACACVTCCSSMAADAYAGMEKRFGVSQEVCILSVSLFVAGLGVGPLFLGPISEFVGRSKVLHYSFGAFFCKYFHPSESNKIAVHLVFRFLTGFGGSAFLSVSGGAITDVFRNEKVGTPMLAFSASPFIGPVLGPLISGFINQNAYWRWTFYVVLIWAGVMLILLVVFVPETYNSELLRRKAIRLRKQTGEQRWRAPVELSDRTFVQALKTSIQTPFILMSTQLMVLFLDLWSSIILGILYLSFGGINYIFRTQYGFTLEQTGLAFLGIGAGQVIAVFTQPYFNRHYKRVALANGGKAPPEARLIAGCYGAVLCPLGLLLMGLTSFKNVPWIIPILCSSFFGWGMVYSFTSTFTYLVDAYRPVAASALASNSFMRSAFAAGFPLFGEQLYERLGAVGGTCLLGGLMCLTIPLPFIFHRLGARIRSRCDVASQ</sequence>
<feature type="compositionally biased region" description="Basic and acidic residues" evidence="5">
    <location>
        <begin position="35"/>
        <end position="49"/>
    </location>
</feature>
<dbReference type="InterPro" id="IPR036259">
    <property type="entry name" value="MFS_trans_sf"/>
</dbReference>
<dbReference type="VEuPathDB" id="FungiDB:TREMEDRAFT_29939"/>
<feature type="transmembrane region" description="Helical" evidence="6">
    <location>
        <begin position="158"/>
        <end position="180"/>
    </location>
</feature>
<dbReference type="FunFam" id="1.20.1250.20:FF:000082">
    <property type="entry name" value="MFS multidrug transporter, putative"/>
    <property type="match status" value="1"/>
</dbReference>
<dbReference type="Proteomes" id="UP000289152">
    <property type="component" value="Unassembled WGS sequence"/>
</dbReference>
<dbReference type="SUPFAM" id="SSF103473">
    <property type="entry name" value="MFS general substrate transporter"/>
    <property type="match status" value="1"/>
</dbReference>
<protein>
    <recommendedName>
        <fullName evidence="7">Major facilitator superfamily (MFS) profile domain-containing protein</fullName>
    </recommendedName>
</protein>
<feature type="transmembrane region" description="Helical" evidence="6">
    <location>
        <begin position="375"/>
        <end position="396"/>
    </location>
</feature>
<feature type="transmembrane region" description="Helical" evidence="6">
    <location>
        <begin position="221"/>
        <end position="241"/>
    </location>
</feature>
<dbReference type="GO" id="GO:0005886">
    <property type="term" value="C:plasma membrane"/>
    <property type="evidence" value="ECO:0007669"/>
    <property type="project" value="TreeGrafter"/>
</dbReference>
<dbReference type="CDD" id="cd17323">
    <property type="entry name" value="MFS_Tpo1_MDR_like"/>
    <property type="match status" value="1"/>
</dbReference>
<feature type="transmembrane region" description="Helical" evidence="6">
    <location>
        <begin position="65"/>
        <end position="90"/>
    </location>
</feature>
<gene>
    <name evidence="8" type="ORF">M231_01639</name>
</gene>
<dbReference type="PANTHER" id="PTHR23502:SF7">
    <property type="entry name" value="DRUG_PROTON ANTIPORTER YHK8-RELATED"/>
    <property type="match status" value="1"/>
</dbReference>
<dbReference type="GO" id="GO:0022857">
    <property type="term" value="F:transmembrane transporter activity"/>
    <property type="evidence" value="ECO:0007669"/>
    <property type="project" value="InterPro"/>
</dbReference>
<feature type="transmembrane region" description="Helical" evidence="6">
    <location>
        <begin position="465"/>
        <end position="488"/>
    </location>
</feature>
<dbReference type="InterPro" id="IPR020846">
    <property type="entry name" value="MFS_dom"/>
</dbReference>
<dbReference type="InterPro" id="IPR011701">
    <property type="entry name" value="MFS"/>
</dbReference>
<dbReference type="OrthoDB" id="3561359at2759"/>
<evidence type="ECO:0000256" key="3">
    <source>
        <dbReference type="ARBA" id="ARBA00022989"/>
    </source>
</evidence>
<dbReference type="PANTHER" id="PTHR23502">
    <property type="entry name" value="MAJOR FACILITATOR SUPERFAMILY"/>
    <property type="match status" value="1"/>
</dbReference>
<evidence type="ECO:0000256" key="2">
    <source>
        <dbReference type="ARBA" id="ARBA00022692"/>
    </source>
</evidence>
<dbReference type="InParanoid" id="A0A4Q1BSR9"/>
<evidence type="ECO:0000259" key="7">
    <source>
        <dbReference type="PROSITE" id="PS50850"/>
    </source>
</evidence>
<keyword evidence="4 6" id="KW-0472">Membrane</keyword>
<dbReference type="EMBL" id="SDIL01000012">
    <property type="protein sequence ID" value="RXK41008.1"/>
    <property type="molecule type" value="Genomic_DNA"/>
</dbReference>
<feature type="compositionally biased region" description="Basic and acidic residues" evidence="5">
    <location>
        <begin position="1"/>
        <end position="16"/>
    </location>
</feature>
<feature type="region of interest" description="Disordered" evidence="5">
    <location>
        <begin position="1"/>
        <end position="55"/>
    </location>
</feature>
<evidence type="ECO:0000256" key="1">
    <source>
        <dbReference type="ARBA" id="ARBA00004141"/>
    </source>
</evidence>